<evidence type="ECO:0000313" key="2">
    <source>
        <dbReference type="EMBL" id="KAG6473498.1"/>
    </source>
</evidence>
<evidence type="ECO:0000256" key="1">
    <source>
        <dbReference type="SAM" id="MobiDB-lite"/>
    </source>
</evidence>
<dbReference type="SUPFAM" id="SSF55753">
    <property type="entry name" value="Actin depolymerizing proteins"/>
    <property type="match status" value="1"/>
</dbReference>
<protein>
    <submittedName>
        <fullName evidence="2">Uncharacterized protein</fullName>
    </submittedName>
</protein>
<reference evidence="2 3" key="1">
    <citation type="submission" date="2020-08" db="EMBL/GenBank/DDBJ databases">
        <title>Plant Genome Project.</title>
        <authorList>
            <person name="Zhang R.-G."/>
        </authorList>
    </citation>
    <scope>NUCLEOTIDE SEQUENCE [LARGE SCALE GENOMIC DNA]</scope>
    <source>
        <tissue evidence="2">Rhizome</tissue>
    </source>
</reference>
<organism evidence="2 3">
    <name type="scientific">Zingiber officinale</name>
    <name type="common">Ginger</name>
    <name type="synonym">Amomum zingiber</name>
    <dbReference type="NCBI Taxonomy" id="94328"/>
    <lineage>
        <taxon>Eukaryota</taxon>
        <taxon>Viridiplantae</taxon>
        <taxon>Streptophyta</taxon>
        <taxon>Embryophyta</taxon>
        <taxon>Tracheophyta</taxon>
        <taxon>Spermatophyta</taxon>
        <taxon>Magnoliopsida</taxon>
        <taxon>Liliopsida</taxon>
        <taxon>Zingiberales</taxon>
        <taxon>Zingiberaceae</taxon>
        <taxon>Zingiber</taxon>
    </lineage>
</organism>
<comment type="caution">
    <text evidence="2">The sequence shown here is derived from an EMBL/GenBank/DDBJ whole genome shotgun (WGS) entry which is preliminary data.</text>
</comment>
<dbReference type="InterPro" id="IPR007122">
    <property type="entry name" value="Villin/Gelsolin"/>
</dbReference>
<sequence length="171" mass="19109">MSRTEARAKNPLAGGLKPKPSSSPHMAVSMKNVDSAFHGVGQKAGLEIWRIENFCPVTVPSSSHGKFFTGDSYIVLKRRWSQSCYAKRPSLWVFLICQEVSPQDFLISLEPLGVPRLQEISLPYLSHGKRPHLHVFLISQELLALSLLDLPLGLIYQEALPPIFLISTYLI</sequence>
<dbReference type="PANTHER" id="PTHR11977">
    <property type="entry name" value="VILLIN"/>
    <property type="match status" value="1"/>
</dbReference>
<dbReference type="GO" id="GO:0051014">
    <property type="term" value="P:actin filament severing"/>
    <property type="evidence" value="ECO:0007669"/>
    <property type="project" value="TreeGrafter"/>
</dbReference>
<evidence type="ECO:0000313" key="3">
    <source>
        <dbReference type="Proteomes" id="UP000734854"/>
    </source>
</evidence>
<dbReference type="Gene3D" id="3.40.20.10">
    <property type="entry name" value="Severin"/>
    <property type="match status" value="1"/>
</dbReference>
<gene>
    <name evidence="2" type="ORF">ZIOFF_067415</name>
</gene>
<dbReference type="EMBL" id="JACMSC010000019">
    <property type="protein sequence ID" value="KAG6473498.1"/>
    <property type="molecule type" value="Genomic_DNA"/>
</dbReference>
<dbReference type="PANTHER" id="PTHR11977:SF138">
    <property type="entry name" value="VILLIN-4"/>
    <property type="match status" value="1"/>
</dbReference>
<dbReference type="GO" id="GO:0051015">
    <property type="term" value="F:actin filament binding"/>
    <property type="evidence" value="ECO:0007669"/>
    <property type="project" value="InterPro"/>
</dbReference>
<accession>A0A8J5CX71</accession>
<dbReference type="InterPro" id="IPR029006">
    <property type="entry name" value="ADF-H/Gelsolin-like_dom_sf"/>
</dbReference>
<proteinExistence type="predicted"/>
<feature type="region of interest" description="Disordered" evidence="1">
    <location>
        <begin position="1"/>
        <end position="25"/>
    </location>
</feature>
<keyword evidence="3" id="KW-1185">Reference proteome</keyword>
<name>A0A8J5CX71_ZINOF</name>
<dbReference type="AlphaFoldDB" id="A0A8J5CX71"/>
<dbReference type="Proteomes" id="UP000734854">
    <property type="component" value="Unassembled WGS sequence"/>
</dbReference>